<dbReference type="InterPro" id="IPR011009">
    <property type="entry name" value="Kinase-like_dom_sf"/>
</dbReference>
<dbReference type="GO" id="GO:0005524">
    <property type="term" value="F:ATP binding"/>
    <property type="evidence" value="ECO:0007669"/>
    <property type="project" value="UniProtKB-KW"/>
</dbReference>
<keyword evidence="4" id="KW-0723">Serine/threonine-protein kinase</keyword>
<dbReference type="Gene3D" id="1.25.40.10">
    <property type="entry name" value="Tetratricopeptide repeat domain"/>
    <property type="match status" value="1"/>
</dbReference>
<name>A0A0F6W4F5_9BACT</name>
<dbReference type="GO" id="GO:0004674">
    <property type="term" value="F:protein serine/threonine kinase activity"/>
    <property type="evidence" value="ECO:0007669"/>
    <property type="project" value="UniProtKB-KW"/>
</dbReference>
<dbReference type="Gene3D" id="3.40.50.300">
    <property type="entry name" value="P-loop containing nucleotide triphosphate hydrolases"/>
    <property type="match status" value="1"/>
</dbReference>
<dbReference type="Pfam" id="PF00069">
    <property type="entry name" value="Pkinase"/>
    <property type="match status" value="1"/>
</dbReference>
<organism evidence="4 5">
    <name type="scientific">Sandaracinus amylolyticus</name>
    <dbReference type="NCBI Taxonomy" id="927083"/>
    <lineage>
        <taxon>Bacteria</taxon>
        <taxon>Pseudomonadati</taxon>
        <taxon>Myxococcota</taxon>
        <taxon>Polyangia</taxon>
        <taxon>Polyangiales</taxon>
        <taxon>Sandaracinaceae</taxon>
        <taxon>Sandaracinus</taxon>
    </lineage>
</organism>
<dbReference type="Pfam" id="PF13191">
    <property type="entry name" value="AAA_16"/>
    <property type="match status" value="1"/>
</dbReference>
<reference evidence="4 5" key="1">
    <citation type="submission" date="2015-03" db="EMBL/GenBank/DDBJ databases">
        <title>Genome assembly of Sandaracinus amylolyticus DSM 53668.</title>
        <authorList>
            <person name="Sharma G."/>
            <person name="Subramanian S."/>
        </authorList>
    </citation>
    <scope>NUCLEOTIDE SEQUENCE [LARGE SCALE GENOMIC DNA]</scope>
    <source>
        <strain evidence="4 5">DSM 53668</strain>
    </source>
</reference>
<keyword evidence="2" id="KW-0067">ATP-binding</keyword>
<dbReference type="EMBL" id="CP011125">
    <property type="protein sequence ID" value="AKF07033.1"/>
    <property type="molecule type" value="Genomic_DNA"/>
</dbReference>
<dbReference type="KEGG" id="samy:DB32_004182"/>
<dbReference type="InterPro" id="IPR011990">
    <property type="entry name" value="TPR-like_helical_dom_sf"/>
</dbReference>
<dbReference type="GO" id="GO:0004016">
    <property type="term" value="F:adenylate cyclase activity"/>
    <property type="evidence" value="ECO:0007669"/>
    <property type="project" value="TreeGrafter"/>
</dbReference>
<dbReference type="InterPro" id="IPR041664">
    <property type="entry name" value="AAA_16"/>
</dbReference>
<dbReference type="SUPFAM" id="SSF48452">
    <property type="entry name" value="TPR-like"/>
    <property type="match status" value="1"/>
</dbReference>
<dbReference type="RefSeq" id="WP_053234340.1">
    <property type="nucleotide sequence ID" value="NZ_CP011125.1"/>
</dbReference>
<dbReference type="PANTHER" id="PTHR16305">
    <property type="entry name" value="TESTICULAR SOLUBLE ADENYLYL CYCLASE"/>
    <property type="match status" value="1"/>
</dbReference>
<evidence type="ECO:0000256" key="2">
    <source>
        <dbReference type="ARBA" id="ARBA00022840"/>
    </source>
</evidence>
<keyword evidence="4" id="KW-0808">Transferase</keyword>
<evidence type="ECO:0000313" key="5">
    <source>
        <dbReference type="Proteomes" id="UP000034883"/>
    </source>
</evidence>
<dbReference type="STRING" id="927083.DB32_004182"/>
<dbReference type="CDD" id="cd14014">
    <property type="entry name" value="STKc_PknB_like"/>
    <property type="match status" value="1"/>
</dbReference>
<evidence type="ECO:0000256" key="1">
    <source>
        <dbReference type="ARBA" id="ARBA00022741"/>
    </source>
</evidence>
<evidence type="ECO:0000259" key="3">
    <source>
        <dbReference type="PROSITE" id="PS50011"/>
    </source>
</evidence>
<proteinExistence type="predicted"/>
<keyword evidence="4" id="KW-0418">Kinase</keyword>
<sequence>MGEPVLFGSYELLDRIAEGGMAEVWRARSRGVAGFEKTVVIKRVLPSLMAKPGFADLLIREAKIAARLSHPRIVQIFDLGEENGSYFIAMEYVSGRDLGQAMSHRGGPQGEGLSLPLRVWIVAEVAGALDHAHRRRGDEGRPLAIVHRDVSPQNILLGYEGEVKVADFGIARADEAGLGRGEDPKILRGKYAYMSPEQARGEPLDRRSDVFSLGIVLYELLVGKRMFRGRSSQETLAMVRAAQVPELDAAKLGVDDALARVLARCLAPQRDDRYAYASELYADLTQWLFRRGEPVGQPMLAAAMERMFPPEDAMSPNKLRVDVLMRAYQDATSISLAGASLAAPVAEASTDEAGGQRTAAMPSSRRVKVERRRVALLAVEERDGEIDAFAAACDAAGGSVLGTQHGMRLALFGLAAGVERGEVHAVRAALELRRALRAEGGVEPVPGMTVIDGEARVVEGVTTDPEPELIERARALLDGAIGGEIRVEPELVEELSHHFRMDERPIVPGAGRIPIVEGYRARAERNASALRRRAPLVGRRDELRRLSEAIVEVAAGAHRVVHLVGEPGAGKSRLLAEMRALVTPRDVHVVTGRADEAGADRPFAALAELVGDLCGVEPDDTPSERFAKVERIRVLGLSPREARLCGELLGLAYPVAPIERPGRPRSLEIVVAIRKAIDALAHERTVLVVLEDLQWLDDSTRQVLPLLMRGLSRARVMVVLTRRPGALVPHLPGMIVRLAPLPPDAAGRLFAASLGARAIEPELLDAITRETGGNPEWIELLASDARDAASVAVDAGIVSAVAPLPTTVSNAARNRIGARLGQLRPIDRAMLTTAAMIEPPIPVDLLCAVEGLVGHTGVPALRRLLARRLLVASEHGASEHEPTGRWGGDDGAGARPERVSFPGAMIARAVRDALDAQEQRRLHARVVATLERIGAASTPEGMRRLAFHAARSFDRRRAPEYLEEVAAHAESRGAPGEAADALAEAARVLREEGDDREGDRAVELTLRASRLAIQGGQVERARALLDELASSHGAHGRPATRIAIALARAEAAMRVDHAADALAALEEIDPALVQAPVASRASVRLAAGRALIELGRTDDAIATLVEAVAAFREANDGAGRGHALAVLALAEARADRARAADDTAEEALAVAARLGHADLRYAALAAMGAAEEAAGDLRGAAARTREALEVATHAALEAELPVASLRAALASLRAGEGVEAAQRAEQAIRLARKRRLERIVLLGSAVQATIAVQEHPDASFVPAIVRAIDRLEALGRTGDAALAVELLALAHRALGDEGAASRARTRGADLARRAGWLSLAHTLERASSS</sequence>
<dbReference type="PROSITE" id="PS50011">
    <property type="entry name" value="PROTEIN_KINASE_DOM"/>
    <property type="match status" value="1"/>
</dbReference>
<dbReference type="PANTHER" id="PTHR16305:SF35">
    <property type="entry name" value="TRANSCRIPTIONAL ACTIVATOR DOMAIN"/>
    <property type="match status" value="1"/>
</dbReference>
<accession>A0A0F6W4F5</accession>
<keyword evidence="1" id="KW-0547">Nucleotide-binding</keyword>
<protein>
    <submittedName>
        <fullName evidence="4">Serine/threonine protein kinase PrkC, regulator of stationary phase</fullName>
    </submittedName>
</protein>
<dbReference type="GO" id="GO:0005737">
    <property type="term" value="C:cytoplasm"/>
    <property type="evidence" value="ECO:0007669"/>
    <property type="project" value="TreeGrafter"/>
</dbReference>
<dbReference type="SUPFAM" id="SSF52540">
    <property type="entry name" value="P-loop containing nucleoside triphosphate hydrolases"/>
    <property type="match status" value="1"/>
</dbReference>
<dbReference type="InterPro" id="IPR000719">
    <property type="entry name" value="Prot_kinase_dom"/>
</dbReference>
<dbReference type="OrthoDB" id="222290at2"/>
<dbReference type="Gene3D" id="1.10.510.10">
    <property type="entry name" value="Transferase(Phosphotransferase) domain 1"/>
    <property type="match status" value="1"/>
</dbReference>
<dbReference type="InterPro" id="IPR008266">
    <property type="entry name" value="Tyr_kinase_AS"/>
</dbReference>
<feature type="domain" description="Protein kinase" evidence="3">
    <location>
        <begin position="10"/>
        <end position="288"/>
    </location>
</feature>
<dbReference type="SUPFAM" id="SSF56112">
    <property type="entry name" value="Protein kinase-like (PK-like)"/>
    <property type="match status" value="1"/>
</dbReference>
<evidence type="ECO:0000313" key="4">
    <source>
        <dbReference type="EMBL" id="AKF07033.1"/>
    </source>
</evidence>
<keyword evidence="5" id="KW-1185">Reference proteome</keyword>
<dbReference type="Proteomes" id="UP000034883">
    <property type="component" value="Chromosome"/>
</dbReference>
<dbReference type="PROSITE" id="PS00109">
    <property type="entry name" value="PROTEIN_KINASE_TYR"/>
    <property type="match status" value="1"/>
</dbReference>
<dbReference type="Gene3D" id="3.30.200.20">
    <property type="entry name" value="Phosphorylase Kinase, domain 1"/>
    <property type="match status" value="1"/>
</dbReference>
<dbReference type="InterPro" id="IPR027417">
    <property type="entry name" value="P-loop_NTPase"/>
</dbReference>
<gene>
    <name evidence="4" type="ORF">DB32_004182</name>
</gene>